<gene>
    <name evidence="1" type="ORF">F8153_06120</name>
</gene>
<dbReference type="Gene3D" id="3.30.1330.30">
    <property type="match status" value="1"/>
</dbReference>
<dbReference type="RefSeq" id="WP_151865488.1">
    <property type="nucleotide sequence ID" value="NZ_WBZB01000015.1"/>
</dbReference>
<comment type="caution">
    <text evidence="1">The sequence shown here is derived from an EMBL/GenBank/DDBJ whole genome shotgun (WGS) entry which is preliminary data.</text>
</comment>
<dbReference type="OrthoDB" id="95278at2"/>
<keyword evidence="2" id="KW-1185">Reference proteome</keyword>
<organism evidence="1 2">
    <name type="scientific">Alkaliphilus serpentinus</name>
    <dbReference type="NCBI Taxonomy" id="1482731"/>
    <lineage>
        <taxon>Bacteria</taxon>
        <taxon>Bacillati</taxon>
        <taxon>Bacillota</taxon>
        <taxon>Clostridia</taxon>
        <taxon>Peptostreptococcales</taxon>
        <taxon>Natronincolaceae</taxon>
        <taxon>Alkaliphilus</taxon>
    </lineage>
</organism>
<dbReference type="InterPro" id="IPR029064">
    <property type="entry name" value="Ribosomal_eL30-like_sf"/>
</dbReference>
<dbReference type="Pfam" id="PF07997">
    <property type="entry name" value="DUF1694"/>
    <property type="match status" value="1"/>
</dbReference>
<dbReference type="EMBL" id="WBZB01000015">
    <property type="protein sequence ID" value="KAB3530900.1"/>
    <property type="molecule type" value="Genomic_DNA"/>
</dbReference>
<protein>
    <submittedName>
        <fullName evidence="1">YueI family protein</fullName>
    </submittedName>
</protein>
<accession>A0A833HPL0</accession>
<dbReference type="SUPFAM" id="SSF160515">
    <property type="entry name" value="YueI-like"/>
    <property type="match status" value="1"/>
</dbReference>
<proteinExistence type="predicted"/>
<dbReference type="Proteomes" id="UP000465601">
    <property type="component" value="Unassembled WGS sequence"/>
</dbReference>
<reference evidence="1 2" key="1">
    <citation type="submission" date="2019-10" db="EMBL/GenBank/DDBJ databases">
        <title>Alkaliphilus serpentinus sp. nov. and Alkaliphilus pronyensis sp. nov., two novel anaerobic alkaliphilic species isolated from the serpentinized-hosted hydrothermal field of the Prony Bay (New Caledonia).</title>
        <authorList>
            <person name="Postec A."/>
        </authorList>
    </citation>
    <scope>NUCLEOTIDE SEQUENCE [LARGE SCALE GENOMIC DNA]</scope>
    <source>
        <strain evidence="1 2">LacT</strain>
    </source>
</reference>
<dbReference type="InterPro" id="IPR012543">
    <property type="entry name" value="DUF1694"/>
</dbReference>
<dbReference type="AlphaFoldDB" id="A0A833HPL0"/>
<evidence type="ECO:0000313" key="2">
    <source>
        <dbReference type="Proteomes" id="UP000465601"/>
    </source>
</evidence>
<evidence type="ECO:0000313" key="1">
    <source>
        <dbReference type="EMBL" id="KAB3530900.1"/>
    </source>
</evidence>
<sequence length="182" mass="20977">MSDDKLKRTIEFAIHGAPELKLQEKRIWLGEFRERVVMALTLEDTNKTLAIDKIQEGIRDPEAEMIIVNNRVPIEIMSKYMKLAKNFNKEYKTVDAISHKAMGVVIASRRAVNREDVVLEIPVIPEKFKNINHKELCPQCYNQLKEISSEYSKEFKRLNVIDRMVGIKCGACERDIDGGPLM</sequence>
<name>A0A833HPL0_9FIRM</name>